<dbReference type="Proteomes" id="UP001476798">
    <property type="component" value="Unassembled WGS sequence"/>
</dbReference>
<keyword evidence="3" id="KW-1185">Reference proteome</keyword>
<evidence type="ECO:0000313" key="3">
    <source>
        <dbReference type="Proteomes" id="UP001476798"/>
    </source>
</evidence>
<dbReference type="EMBL" id="JAHRIO010064994">
    <property type="protein sequence ID" value="MEQ2179980.1"/>
    <property type="molecule type" value="Genomic_DNA"/>
</dbReference>
<feature type="region of interest" description="Disordered" evidence="1">
    <location>
        <begin position="27"/>
        <end position="62"/>
    </location>
</feature>
<organism evidence="2 3">
    <name type="scientific">Goodea atripinnis</name>
    <dbReference type="NCBI Taxonomy" id="208336"/>
    <lineage>
        <taxon>Eukaryota</taxon>
        <taxon>Metazoa</taxon>
        <taxon>Chordata</taxon>
        <taxon>Craniata</taxon>
        <taxon>Vertebrata</taxon>
        <taxon>Euteleostomi</taxon>
        <taxon>Actinopterygii</taxon>
        <taxon>Neopterygii</taxon>
        <taxon>Teleostei</taxon>
        <taxon>Neoteleostei</taxon>
        <taxon>Acanthomorphata</taxon>
        <taxon>Ovalentaria</taxon>
        <taxon>Atherinomorphae</taxon>
        <taxon>Cyprinodontiformes</taxon>
        <taxon>Goodeidae</taxon>
        <taxon>Goodea</taxon>
    </lineage>
</organism>
<protein>
    <submittedName>
        <fullName evidence="2">LysM and putative peptidoglycan-binding domain-containing protein 3</fullName>
    </submittedName>
</protein>
<feature type="compositionally biased region" description="Basic and acidic residues" evidence="1">
    <location>
        <begin position="47"/>
        <end position="62"/>
    </location>
</feature>
<sequence length="101" mass="11495">LKEMSSRSQHYGFQSATMVQPAKGGHAYLFGTNGSENDLSEDDGESFELRPRGKERLRSSTSKERLDDIIYLSRDIQEGDTLNSIALQYHCTVCLFSYYFV</sequence>
<gene>
    <name evidence="2" type="primary">LYSMD3_2</name>
    <name evidence="2" type="ORF">GOODEAATRI_030866</name>
</gene>
<dbReference type="CDD" id="cd00118">
    <property type="entry name" value="LysM"/>
    <property type="match status" value="1"/>
</dbReference>
<reference evidence="2 3" key="1">
    <citation type="submission" date="2021-06" db="EMBL/GenBank/DDBJ databases">
        <authorList>
            <person name="Palmer J.M."/>
        </authorList>
    </citation>
    <scope>NUCLEOTIDE SEQUENCE [LARGE SCALE GENOMIC DNA]</scope>
    <source>
        <strain evidence="2 3">GA_2019</strain>
        <tissue evidence="2">Muscle</tissue>
    </source>
</reference>
<proteinExistence type="predicted"/>
<dbReference type="InterPro" id="IPR018392">
    <property type="entry name" value="LysM"/>
</dbReference>
<evidence type="ECO:0000313" key="2">
    <source>
        <dbReference type="EMBL" id="MEQ2179980.1"/>
    </source>
</evidence>
<name>A0ABV0P945_9TELE</name>
<evidence type="ECO:0000256" key="1">
    <source>
        <dbReference type="SAM" id="MobiDB-lite"/>
    </source>
</evidence>
<feature type="non-terminal residue" evidence="2">
    <location>
        <position position="1"/>
    </location>
</feature>
<comment type="caution">
    <text evidence="2">The sequence shown here is derived from an EMBL/GenBank/DDBJ whole genome shotgun (WGS) entry which is preliminary data.</text>
</comment>
<accession>A0ABV0P945</accession>